<dbReference type="GO" id="GO:0005634">
    <property type="term" value="C:nucleus"/>
    <property type="evidence" value="ECO:0007669"/>
    <property type="project" value="TreeGrafter"/>
</dbReference>
<name>K8EIT8_9CHLO</name>
<dbReference type="Gene3D" id="2.170.270.10">
    <property type="entry name" value="SET domain"/>
    <property type="match status" value="1"/>
</dbReference>
<dbReference type="PANTHER" id="PTHR12197">
    <property type="entry name" value="HISTONE-LYSINE N-METHYLTRANSFERASE SMYD"/>
    <property type="match status" value="1"/>
</dbReference>
<evidence type="ECO:0000259" key="2">
    <source>
        <dbReference type="PROSITE" id="PS50280"/>
    </source>
</evidence>
<dbReference type="PANTHER" id="PTHR12197:SF298">
    <property type="entry name" value="HISTONE-LYSINE N-METHYLTRANSFERASE ATXR4"/>
    <property type="match status" value="1"/>
</dbReference>
<dbReference type="SMART" id="SM00317">
    <property type="entry name" value="SET"/>
    <property type="match status" value="1"/>
</dbReference>
<dbReference type="RefSeq" id="XP_007511800.1">
    <property type="nucleotide sequence ID" value="XM_007511738.1"/>
</dbReference>
<proteinExistence type="predicted"/>
<dbReference type="InterPro" id="IPR050869">
    <property type="entry name" value="H3K4_H4K5_MeTrfase"/>
</dbReference>
<dbReference type="STRING" id="41875.K8EIT8"/>
<sequence>MLMTRFNHHHRGAAKKATVTLLFSRKFVFKSGDNDDDDDVYESFSLDDPRMRNVLDDDASSGNFFIGHHEKNGRGLYASRDVTKNESIFKKKKKKNDNNNNKAGGGTEGRQKPITSHPTIWNYDLECYLCLGELSKKKKKNNNNNNEEVSSDGRFCSVECERDARASFYETEQTMDLRRMEKYCEENELKFPLMALRIATRSVQRSFRLDANANANAKASVQFMVTQSMRKKLIKEMNISEEEVNQMTPEEAARRIRENEEEEEEEQARTNKKEEGAMSIDRKTMKKYANVAELLVHAHVDEHQMFPSWKEEHALLLQTLESCEKIRDSEEEKAKIRSVFDIRWYADLTTRFHLNSFKVEYPVSASSSSSQGDFRAMMEQTLTSSIRTGASNGSAIYAYGSMFNHSCAPNVNVTWPERNHLVEFVANENIKQGEQLTIAYIDLNEDWSLNVAKRRAQLEEAYGFVCECPRCVSETQN</sequence>
<protein>
    <submittedName>
        <fullName evidence="3">SET and MYND domain-containing protein 5</fullName>
    </submittedName>
</protein>
<reference evidence="3 4" key="1">
    <citation type="submission" date="2011-10" db="EMBL/GenBank/DDBJ databases">
        <authorList>
            <person name="Genoscope - CEA"/>
        </authorList>
    </citation>
    <scope>NUCLEOTIDE SEQUENCE [LARGE SCALE GENOMIC DNA]</scope>
    <source>
        <strain evidence="3 4">RCC 1105</strain>
    </source>
</reference>
<feature type="region of interest" description="Disordered" evidence="1">
    <location>
        <begin position="242"/>
        <end position="275"/>
    </location>
</feature>
<feature type="region of interest" description="Disordered" evidence="1">
    <location>
        <begin position="88"/>
        <end position="114"/>
    </location>
</feature>
<dbReference type="Pfam" id="PF00856">
    <property type="entry name" value="SET"/>
    <property type="match status" value="1"/>
</dbReference>
<dbReference type="CDD" id="cd20071">
    <property type="entry name" value="SET_SMYD"/>
    <property type="match status" value="1"/>
</dbReference>
<dbReference type="EMBL" id="FO082271">
    <property type="protein sequence ID" value="CCO17921.1"/>
    <property type="molecule type" value="Genomic_DNA"/>
</dbReference>
<dbReference type="AlphaFoldDB" id="K8EIT8"/>
<dbReference type="SUPFAM" id="SSF82199">
    <property type="entry name" value="SET domain"/>
    <property type="match status" value="1"/>
</dbReference>
<dbReference type="InterPro" id="IPR001214">
    <property type="entry name" value="SET_dom"/>
</dbReference>
<evidence type="ECO:0000313" key="4">
    <source>
        <dbReference type="Proteomes" id="UP000198341"/>
    </source>
</evidence>
<dbReference type="GeneID" id="19014385"/>
<dbReference type="OrthoDB" id="514820at2759"/>
<organism evidence="3 4">
    <name type="scientific">Bathycoccus prasinos</name>
    <dbReference type="NCBI Taxonomy" id="41875"/>
    <lineage>
        <taxon>Eukaryota</taxon>
        <taxon>Viridiplantae</taxon>
        <taxon>Chlorophyta</taxon>
        <taxon>Mamiellophyceae</taxon>
        <taxon>Mamiellales</taxon>
        <taxon>Bathycoccaceae</taxon>
        <taxon>Bathycoccus</taxon>
    </lineage>
</organism>
<gene>
    <name evidence="3" type="ORF">Bathy08g04060</name>
</gene>
<dbReference type="PROSITE" id="PS50280">
    <property type="entry name" value="SET"/>
    <property type="match status" value="1"/>
</dbReference>
<dbReference type="eggNOG" id="KOG2084">
    <property type="taxonomic scope" value="Eukaryota"/>
</dbReference>
<dbReference type="Proteomes" id="UP000198341">
    <property type="component" value="Chromosome 8"/>
</dbReference>
<dbReference type="KEGG" id="bpg:Bathy08g04060"/>
<accession>K8EIT8</accession>
<dbReference type="InterPro" id="IPR046341">
    <property type="entry name" value="SET_dom_sf"/>
</dbReference>
<evidence type="ECO:0000256" key="1">
    <source>
        <dbReference type="SAM" id="MobiDB-lite"/>
    </source>
</evidence>
<evidence type="ECO:0000313" key="3">
    <source>
        <dbReference type="EMBL" id="CCO17921.1"/>
    </source>
</evidence>
<feature type="domain" description="SET" evidence="2">
    <location>
        <begin position="57"/>
        <end position="441"/>
    </location>
</feature>
<keyword evidence="4" id="KW-1185">Reference proteome</keyword>